<sequence>MTRPQVKPTGIECPFDEDELIVSKTDLKGHITYANDVFVRLAKYPRSDVIGAPHSLVRHPDMPRSIFKLLWDTIQAKKEIFAYVVNMARDGDHYWVFAHVTPTLDAQRNVTGFHSNRRKPDRDQITQIEALYRQLRDEETKHRNAKDGMMAGYGMLMNMLKDRGVEYDEFIFSV</sequence>
<dbReference type="Proteomes" id="UP000248134">
    <property type="component" value="Unassembled WGS sequence"/>
</dbReference>
<dbReference type="InterPro" id="IPR013767">
    <property type="entry name" value="PAS_fold"/>
</dbReference>
<accession>A0A323UPI7</accession>
<dbReference type="CDD" id="cd00130">
    <property type="entry name" value="PAS"/>
    <property type="match status" value="1"/>
</dbReference>
<evidence type="ECO:0000313" key="3">
    <source>
        <dbReference type="Proteomes" id="UP000248134"/>
    </source>
</evidence>
<reference evidence="2 3" key="1">
    <citation type="submission" date="2018-06" db="EMBL/GenBank/DDBJ databases">
        <title>Draft Whole-Genome Sequence of the purple photosynthetic bacterium Rhodospeudomonas palustris XCP.</title>
        <authorList>
            <person name="Rayyan A."/>
            <person name="Meyer T.E."/>
            <person name="Kyndt J.A."/>
        </authorList>
    </citation>
    <scope>NUCLEOTIDE SEQUENCE [LARGE SCALE GENOMIC DNA]</scope>
    <source>
        <strain evidence="2 3">XCP</strain>
    </source>
</reference>
<dbReference type="OrthoDB" id="266313at2"/>
<dbReference type="InterPro" id="IPR000014">
    <property type="entry name" value="PAS"/>
</dbReference>
<dbReference type="AlphaFoldDB" id="A0A323UPI7"/>
<feature type="domain" description="PAS" evidence="1">
    <location>
        <begin position="26"/>
        <end position="77"/>
    </location>
</feature>
<dbReference type="NCBIfam" id="TIGR00229">
    <property type="entry name" value="sensory_box"/>
    <property type="match status" value="1"/>
</dbReference>
<comment type="caution">
    <text evidence="2">The sequence shown here is derived from an EMBL/GenBank/DDBJ whole genome shotgun (WGS) entry which is preliminary data.</text>
</comment>
<dbReference type="GO" id="GO:0006355">
    <property type="term" value="P:regulation of DNA-templated transcription"/>
    <property type="evidence" value="ECO:0007669"/>
    <property type="project" value="InterPro"/>
</dbReference>
<protein>
    <submittedName>
        <fullName evidence="2">Chemotaxis protein</fullName>
    </submittedName>
</protein>
<organism evidence="2 3">
    <name type="scientific">Rhodopseudomonas palustris</name>
    <dbReference type="NCBI Taxonomy" id="1076"/>
    <lineage>
        <taxon>Bacteria</taxon>
        <taxon>Pseudomonadati</taxon>
        <taxon>Pseudomonadota</taxon>
        <taxon>Alphaproteobacteria</taxon>
        <taxon>Hyphomicrobiales</taxon>
        <taxon>Nitrobacteraceae</taxon>
        <taxon>Rhodopseudomonas</taxon>
    </lineage>
</organism>
<dbReference type="RefSeq" id="WP_110788458.1">
    <property type="nucleotide sequence ID" value="NZ_QKQS01000033.1"/>
</dbReference>
<name>A0A323UPI7_RHOPL</name>
<dbReference type="PROSITE" id="PS50112">
    <property type="entry name" value="PAS"/>
    <property type="match status" value="1"/>
</dbReference>
<evidence type="ECO:0000259" key="1">
    <source>
        <dbReference type="PROSITE" id="PS50112"/>
    </source>
</evidence>
<evidence type="ECO:0000313" key="2">
    <source>
        <dbReference type="EMBL" id="PZA09548.1"/>
    </source>
</evidence>
<gene>
    <name evidence="2" type="ORF">DNX69_23715</name>
</gene>
<dbReference type="Gene3D" id="3.30.450.20">
    <property type="entry name" value="PAS domain"/>
    <property type="match status" value="1"/>
</dbReference>
<dbReference type="EMBL" id="QKQS01000033">
    <property type="protein sequence ID" value="PZA09548.1"/>
    <property type="molecule type" value="Genomic_DNA"/>
</dbReference>
<dbReference type="InterPro" id="IPR035965">
    <property type="entry name" value="PAS-like_dom_sf"/>
</dbReference>
<dbReference type="SUPFAM" id="SSF55785">
    <property type="entry name" value="PYP-like sensor domain (PAS domain)"/>
    <property type="match status" value="1"/>
</dbReference>
<dbReference type="Pfam" id="PF00989">
    <property type="entry name" value="PAS"/>
    <property type="match status" value="1"/>
</dbReference>
<proteinExistence type="predicted"/>